<feature type="compositionally biased region" description="Low complexity" evidence="9">
    <location>
        <begin position="587"/>
        <end position="607"/>
    </location>
</feature>
<proteinExistence type="inferred from homology"/>
<dbReference type="GO" id="GO:0005667">
    <property type="term" value="C:transcription regulator complex"/>
    <property type="evidence" value="ECO:0007669"/>
    <property type="project" value="TreeGrafter"/>
</dbReference>
<dbReference type="PANTHER" id="PTHR10390">
    <property type="entry name" value="HOMEOBOX PROTEIN SIX"/>
    <property type="match status" value="1"/>
</dbReference>
<accession>A0AA35KMB9</accession>
<comment type="similarity">
    <text evidence="2">Belongs to the SIX/Sine oculis homeobox family.</text>
</comment>
<dbReference type="InterPro" id="IPR009057">
    <property type="entry name" value="Homeodomain-like_sf"/>
</dbReference>
<feature type="compositionally biased region" description="Gly residues" evidence="9">
    <location>
        <begin position="45"/>
        <end position="58"/>
    </location>
</feature>
<feature type="compositionally biased region" description="Pro residues" evidence="9">
    <location>
        <begin position="141"/>
        <end position="151"/>
    </location>
</feature>
<dbReference type="FunFam" id="1.10.10.60:FF:000046">
    <property type="entry name" value="SIX homeobox 3"/>
    <property type="match status" value="1"/>
</dbReference>
<dbReference type="CDD" id="cd00086">
    <property type="entry name" value="homeodomain"/>
    <property type="match status" value="1"/>
</dbReference>
<feature type="region of interest" description="Disordered" evidence="9">
    <location>
        <begin position="631"/>
        <end position="655"/>
    </location>
</feature>
<feature type="region of interest" description="Disordered" evidence="9">
    <location>
        <begin position="348"/>
        <end position="414"/>
    </location>
</feature>
<protein>
    <submittedName>
        <fullName evidence="11">SIX5</fullName>
    </submittedName>
</protein>
<evidence type="ECO:0000256" key="3">
    <source>
        <dbReference type="ARBA" id="ARBA00022473"/>
    </source>
</evidence>
<feature type="compositionally biased region" description="Basic and acidic residues" evidence="9">
    <location>
        <begin position="86"/>
        <end position="97"/>
    </location>
</feature>
<evidence type="ECO:0000256" key="4">
    <source>
        <dbReference type="ARBA" id="ARBA00023125"/>
    </source>
</evidence>
<feature type="domain" description="Homeobox" evidence="10">
    <location>
        <begin position="311"/>
        <end position="362"/>
    </location>
</feature>
<evidence type="ECO:0000256" key="2">
    <source>
        <dbReference type="ARBA" id="ARBA00008161"/>
    </source>
</evidence>
<evidence type="ECO:0000313" key="11">
    <source>
        <dbReference type="EMBL" id="CAI5780872.1"/>
    </source>
</evidence>
<dbReference type="PANTHER" id="PTHR10390:SF40">
    <property type="entry name" value="HOMEOBOX PROTEIN SIX5"/>
    <property type="match status" value="1"/>
</dbReference>
<dbReference type="InterPro" id="IPR001356">
    <property type="entry name" value="HD"/>
</dbReference>
<evidence type="ECO:0000256" key="6">
    <source>
        <dbReference type="ARBA" id="ARBA00023242"/>
    </source>
</evidence>
<dbReference type="Pfam" id="PF16878">
    <property type="entry name" value="SIX1_SD"/>
    <property type="match status" value="1"/>
</dbReference>
<keyword evidence="6 7" id="KW-0539">Nucleus</keyword>
<feature type="region of interest" description="Disordered" evidence="9">
    <location>
        <begin position="1"/>
        <end position="165"/>
    </location>
</feature>
<feature type="compositionally biased region" description="Acidic residues" evidence="9">
    <location>
        <begin position="156"/>
        <end position="165"/>
    </location>
</feature>
<dbReference type="SUPFAM" id="SSF46689">
    <property type="entry name" value="Homeodomain-like"/>
    <property type="match status" value="1"/>
</dbReference>
<evidence type="ECO:0000313" key="12">
    <source>
        <dbReference type="Proteomes" id="UP001178461"/>
    </source>
</evidence>
<evidence type="ECO:0000256" key="1">
    <source>
        <dbReference type="ARBA" id="ARBA00004123"/>
    </source>
</evidence>
<dbReference type="GO" id="GO:0000978">
    <property type="term" value="F:RNA polymerase II cis-regulatory region sequence-specific DNA binding"/>
    <property type="evidence" value="ECO:0007669"/>
    <property type="project" value="TreeGrafter"/>
</dbReference>
<gene>
    <name evidence="11" type="ORF">PODLI_1B006591</name>
</gene>
<feature type="DNA-binding region" description="Homeobox" evidence="7">
    <location>
        <begin position="313"/>
        <end position="363"/>
    </location>
</feature>
<feature type="compositionally biased region" description="Basic and acidic residues" evidence="9">
    <location>
        <begin position="65"/>
        <end position="76"/>
    </location>
</feature>
<keyword evidence="4 7" id="KW-0238">DNA-binding</keyword>
<reference evidence="11" key="1">
    <citation type="submission" date="2022-12" db="EMBL/GenBank/DDBJ databases">
        <authorList>
            <person name="Alioto T."/>
            <person name="Alioto T."/>
            <person name="Gomez Garrido J."/>
        </authorList>
    </citation>
    <scope>NUCLEOTIDE SEQUENCE</scope>
</reference>
<keyword evidence="3" id="KW-0217">Developmental protein</keyword>
<evidence type="ECO:0000256" key="5">
    <source>
        <dbReference type="ARBA" id="ARBA00023155"/>
    </source>
</evidence>
<dbReference type="InterPro" id="IPR031701">
    <property type="entry name" value="SIX1_SD"/>
</dbReference>
<dbReference type="Pfam" id="PF00046">
    <property type="entry name" value="Homeodomain"/>
    <property type="match status" value="1"/>
</dbReference>
<dbReference type="InterPro" id="IPR017970">
    <property type="entry name" value="Homeobox_CS"/>
</dbReference>
<feature type="compositionally biased region" description="Polar residues" evidence="9">
    <location>
        <begin position="374"/>
        <end position="383"/>
    </location>
</feature>
<evidence type="ECO:0000256" key="7">
    <source>
        <dbReference type="PROSITE-ProRule" id="PRU00108"/>
    </source>
</evidence>
<dbReference type="Gene3D" id="1.10.10.60">
    <property type="entry name" value="Homeodomain-like"/>
    <property type="match status" value="1"/>
</dbReference>
<feature type="compositionally biased region" description="Gly residues" evidence="9">
    <location>
        <begin position="18"/>
        <end position="28"/>
    </location>
</feature>
<feature type="region of interest" description="Disordered" evidence="9">
    <location>
        <begin position="582"/>
        <end position="607"/>
    </location>
</feature>
<feature type="compositionally biased region" description="Basic residues" evidence="9">
    <location>
        <begin position="101"/>
        <end position="111"/>
    </location>
</feature>
<dbReference type="EMBL" id="OX395133">
    <property type="protein sequence ID" value="CAI5780872.1"/>
    <property type="molecule type" value="Genomic_DNA"/>
</dbReference>
<sequence length="1013" mass="103264">MPPSAPPVAALRRAPGAGPFGGPRGGGRAAPEAEASPGWEPRRGPGAGGGPRLLGCGKGTAAQGEETRTARAERRGRGAGRRRARGGRDPARRDHGLLPRGPRRAPGRGGRRAPAAGGEQRQEEDDEGAAEEARQLLPTSAPAPSPQAPPGREPEDGGGELEEEDRVCAGLASAAPDPPRSPRFSAEQVSCVCEALLQAGDPGRLGRFLGSLPPDAEAPCLEAQAGESLAKARALLAFQRGDFAELYRLVQSRPFGAPHHPFLQDLYLRARYREAEAARGRALGAVDKYRLRKKFPLPSTIWDGEETVYCFKRRSRAALRDSYGRSRYPSPEQKRRLAQDTGLSLTQVSNWFKNRRQRDRSGGGGAGGGGAGTPSKSESDGNPSTEDESSHGTEETETSMGISATPEGMPTPNSLFLPAACSSASSILLNGNFITASSPTMLLNGGSVIQTPSGGVILNGLALGDNQTITLSPVAAPSPPILLNGSSPLLGGKPPGPPGSQEANKALQEPLAPATVILSPAAALQGEVKSEAAEALAFGVEVKLEEGQGSAPPLLPVRDAATLLSNHKGPLLAAVAMPQVVPSNDETPTAAQQLPPAPQPSATSSPQMVPLAKLAPGAQALPAPQVTAATVGGQMAQSSQTTTATPLLSMPGPSPPQAAVLHVPAPSLVPIAQVSPPSQVVPLSQPVSGTQVLSPSQMVPVSPTQIYAVPQGASAPQLVSLPQVAQGSQIISLPQVVPTSQVVTLQQGMGSPIQILTTGGTPIKVGAMAGAPQVAVSAGGSLGQSNVHLINANVGMTTLQIPGTAPGNILLTNPATGSSTIVTGMALQQGKLILTATFPAGMLMTPILSAQAAPTLTLPIKQEVATVMAPATLGSGEGGSMLLSGGASVLPPGVSPLSVPDSTGPADLAFSTDSGQAGLLSNFSQPDGLAMSQQQVVWPSPVGMDLQGTGAEGLFEMDKNSMEVQGGLLRLPEGEGLLLDASGGDPMGPEALDSDEKVLTQLQSVPVEEPLDL</sequence>
<evidence type="ECO:0000256" key="8">
    <source>
        <dbReference type="RuleBase" id="RU000682"/>
    </source>
</evidence>
<feature type="compositionally biased region" description="Low complexity" evidence="9">
    <location>
        <begin position="7"/>
        <end position="17"/>
    </location>
</feature>
<keyword evidence="5 7" id="KW-0371">Homeobox</keyword>
<feature type="compositionally biased region" description="Low complexity" evidence="9">
    <location>
        <begin position="29"/>
        <end position="39"/>
    </location>
</feature>
<comment type="subcellular location">
    <subcellularLocation>
        <location evidence="1 7 8">Nucleus</location>
    </subcellularLocation>
</comment>
<dbReference type="Proteomes" id="UP001178461">
    <property type="component" value="Chromosome 8"/>
</dbReference>
<dbReference type="GO" id="GO:0000981">
    <property type="term" value="F:DNA-binding transcription factor activity, RNA polymerase II-specific"/>
    <property type="evidence" value="ECO:0007669"/>
    <property type="project" value="InterPro"/>
</dbReference>
<organism evidence="11 12">
    <name type="scientific">Podarcis lilfordi</name>
    <name type="common">Lilford's wall lizard</name>
    <dbReference type="NCBI Taxonomy" id="74358"/>
    <lineage>
        <taxon>Eukaryota</taxon>
        <taxon>Metazoa</taxon>
        <taxon>Chordata</taxon>
        <taxon>Craniata</taxon>
        <taxon>Vertebrata</taxon>
        <taxon>Euteleostomi</taxon>
        <taxon>Lepidosauria</taxon>
        <taxon>Squamata</taxon>
        <taxon>Bifurcata</taxon>
        <taxon>Unidentata</taxon>
        <taxon>Episquamata</taxon>
        <taxon>Laterata</taxon>
        <taxon>Lacertibaenia</taxon>
        <taxon>Lacertidae</taxon>
        <taxon>Podarcis</taxon>
    </lineage>
</organism>
<feature type="compositionally biased region" description="Low complexity" evidence="9">
    <location>
        <begin position="636"/>
        <end position="645"/>
    </location>
</feature>
<feature type="compositionally biased region" description="Gly residues" evidence="9">
    <location>
        <begin position="362"/>
        <end position="372"/>
    </location>
</feature>
<dbReference type="AlphaFoldDB" id="A0AA35KMB9"/>
<dbReference type="GO" id="GO:0005634">
    <property type="term" value="C:nucleus"/>
    <property type="evidence" value="ECO:0007669"/>
    <property type="project" value="UniProtKB-SubCell"/>
</dbReference>
<name>A0AA35KMB9_9SAUR</name>
<dbReference type="SMART" id="SM00389">
    <property type="entry name" value="HOX"/>
    <property type="match status" value="1"/>
</dbReference>
<keyword evidence="12" id="KW-1185">Reference proteome</keyword>
<dbReference type="PROSITE" id="PS00027">
    <property type="entry name" value="HOMEOBOX_1"/>
    <property type="match status" value="1"/>
</dbReference>
<evidence type="ECO:0000256" key="9">
    <source>
        <dbReference type="SAM" id="MobiDB-lite"/>
    </source>
</evidence>
<dbReference type="PROSITE" id="PS50071">
    <property type="entry name" value="HOMEOBOX_2"/>
    <property type="match status" value="1"/>
</dbReference>
<evidence type="ECO:0000259" key="10">
    <source>
        <dbReference type="PROSITE" id="PS50071"/>
    </source>
</evidence>